<feature type="domain" description="RapZ C-terminal" evidence="1">
    <location>
        <begin position="7"/>
        <end position="112"/>
    </location>
</feature>
<dbReference type="Proteomes" id="UP000831266">
    <property type="component" value="Segment"/>
</dbReference>
<dbReference type="PANTHER" id="PTHR30448">
    <property type="entry name" value="RNASE ADAPTER PROTEIN RAPZ"/>
    <property type="match status" value="1"/>
</dbReference>
<dbReference type="GeneID" id="80559389"/>
<dbReference type="PANTHER" id="PTHR30448:SF0">
    <property type="entry name" value="RNASE ADAPTER PROTEIN RAPZ"/>
    <property type="match status" value="1"/>
</dbReference>
<dbReference type="EMBL" id="OM818327">
    <property type="protein sequence ID" value="UOK18052.1"/>
    <property type="molecule type" value="Genomic_DNA"/>
</dbReference>
<accession>A0AAE9GKE9</accession>
<reference evidence="2" key="1">
    <citation type="submission" date="2022-02" db="EMBL/GenBank/DDBJ databases">
        <authorList>
            <person name="Bastian A.M."/>
            <person name="Blankespoor M.J."/>
            <person name="Fynaardt G.K."/>
            <person name="Gilmeister S.A."/>
            <person name="Hurley E."/>
            <person name="Jones M."/>
            <person name="McKenney E.J."/>
            <person name="Olguin A.N."/>
            <person name="Rens M.N."/>
            <person name="Sterk A.E."/>
            <person name="Swart S.M."/>
            <person name="Thurm C.L."/>
            <person name="Trevino A."/>
            <person name="VanEgdom A."/>
            <person name="Veach M.C."/>
            <person name="Pavich L.R."/>
            <person name="Tolsma S."/>
            <person name="Garlena R.A."/>
            <person name="Russell D.A."/>
            <person name="Jacobs-Sera D."/>
            <person name="Hatfull G.F."/>
        </authorList>
    </citation>
    <scope>NUCLEOTIDE SEQUENCE</scope>
</reference>
<dbReference type="Pfam" id="PF22740">
    <property type="entry name" value="PapZ_C"/>
    <property type="match status" value="1"/>
</dbReference>
<protein>
    <submittedName>
        <fullName evidence="2">HNH endonuclease</fullName>
    </submittedName>
</protein>
<dbReference type="GO" id="GO:0004519">
    <property type="term" value="F:endonuclease activity"/>
    <property type="evidence" value="ECO:0007669"/>
    <property type="project" value="UniProtKB-KW"/>
</dbReference>
<keyword evidence="2" id="KW-0255">Endonuclease</keyword>
<dbReference type="GO" id="GO:0005524">
    <property type="term" value="F:ATP binding"/>
    <property type="evidence" value="ECO:0007669"/>
    <property type="project" value="InterPro"/>
</dbReference>
<name>A0AAE9GKE9_9CAUD</name>
<keyword evidence="3" id="KW-1185">Reference proteome</keyword>
<gene>
    <name evidence="2" type="primary">60</name>
    <name evidence="2" type="ORF">SEA_SANTHID_60</name>
</gene>
<evidence type="ECO:0000313" key="3">
    <source>
        <dbReference type="Proteomes" id="UP000831266"/>
    </source>
</evidence>
<evidence type="ECO:0000259" key="1">
    <source>
        <dbReference type="Pfam" id="PF22740"/>
    </source>
</evidence>
<evidence type="ECO:0000313" key="2">
    <source>
        <dbReference type="EMBL" id="UOK18052.1"/>
    </source>
</evidence>
<keyword evidence="2" id="KW-0540">Nuclease</keyword>
<dbReference type="RefSeq" id="YP_010842598.1">
    <property type="nucleotide sequence ID" value="NC_079142.1"/>
</dbReference>
<dbReference type="KEGG" id="vg:80559389"/>
<organism evidence="2 3">
    <name type="scientific">Gordonia phage Santhid</name>
    <dbReference type="NCBI Taxonomy" id="2927281"/>
    <lineage>
        <taxon>Viruses</taxon>
        <taxon>Duplodnaviria</taxon>
        <taxon>Heunggongvirae</taxon>
        <taxon>Uroviricota</taxon>
        <taxon>Caudoviricetes</taxon>
        <taxon>Santhisvirus</taxon>
        <taxon>Santhisvirus santhid</taxon>
    </lineage>
</organism>
<keyword evidence="2" id="KW-0378">Hydrolase</keyword>
<dbReference type="InterPro" id="IPR053931">
    <property type="entry name" value="RapZ_C"/>
</dbReference>
<sequence>MGTNTPLTITSFGYNRGTPRAPHVIDCRHLPNPHTVPRYRPRNGLDTDVAAWVLAHPATQHLIAATTPRLEATHHLAIGCNAGRHRSVAVAEELAHIARSTGRTVTVVHRDINPGAAPQAHTPAAWHRTSL</sequence>
<dbReference type="InterPro" id="IPR005337">
    <property type="entry name" value="RapZ-like"/>
</dbReference>
<proteinExistence type="predicted"/>